<proteinExistence type="predicted"/>
<gene>
    <name evidence="3" type="ORF">glysoja_028685</name>
</gene>
<accession>A0A0B2NXE1</accession>
<organism evidence="3">
    <name type="scientific">Glycine soja</name>
    <name type="common">Wild soybean</name>
    <dbReference type="NCBI Taxonomy" id="3848"/>
    <lineage>
        <taxon>Eukaryota</taxon>
        <taxon>Viridiplantae</taxon>
        <taxon>Streptophyta</taxon>
        <taxon>Embryophyta</taxon>
        <taxon>Tracheophyta</taxon>
        <taxon>Spermatophyta</taxon>
        <taxon>Magnoliopsida</taxon>
        <taxon>eudicotyledons</taxon>
        <taxon>Gunneridae</taxon>
        <taxon>Pentapetalae</taxon>
        <taxon>rosids</taxon>
        <taxon>fabids</taxon>
        <taxon>Fabales</taxon>
        <taxon>Fabaceae</taxon>
        <taxon>Papilionoideae</taxon>
        <taxon>50 kb inversion clade</taxon>
        <taxon>NPAAA clade</taxon>
        <taxon>indigoferoid/millettioid clade</taxon>
        <taxon>Phaseoleae</taxon>
        <taxon>Glycine</taxon>
        <taxon>Glycine subgen. Soja</taxon>
    </lineage>
</organism>
<evidence type="ECO:0000256" key="2">
    <source>
        <dbReference type="SAM" id="Phobius"/>
    </source>
</evidence>
<evidence type="ECO:0000256" key="1">
    <source>
        <dbReference type="SAM" id="MobiDB-lite"/>
    </source>
</evidence>
<protein>
    <submittedName>
        <fullName evidence="3">Uncharacterized protein</fullName>
    </submittedName>
</protein>
<dbReference type="EMBL" id="KN671175">
    <property type="protein sequence ID" value="KHN00157.1"/>
    <property type="molecule type" value="Genomic_DNA"/>
</dbReference>
<feature type="region of interest" description="Disordered" evidence="1">
    <location>
        <begin position="1"/>
        <end position="31"/>
    </location>
</feature>
<keyword evidence="2" id="KW-0472">Membrane</keyword>
<keyword evidence="2" id="KW-1133">Transmembrane helix</keyword>
<dbReference type="AlphaFoldDB" id="A0A0B2NXE1"/>
<dbReference type="Proteomes" id="UP000053555">
    <property type="component" value="Unassembled WGS sequence"/>
</dbReference>
<feature type="transmembrane region" description="Helical" evidence="2">
    <location>
        <begin position="88"/>
        <end position="106"/>
    </location>
</feature>
<keyword evidence="2" id="KW-0812">Transmembrane</keyword>
<reference evidence="3" key="1">
    <citation type="submission" date="2014-07" db="EMBL/GenBank/DDBJ databases">
        <title>Identification of a novel salt tolerance gene in wild soybean by whole-genome sequencing.</title>
        <authorList>
            <person name="Lam H.-M."/>
            <person name="Qi X."/>
            <person name="Li M.-W."/>
            <person name="Liu X."/>
            <person name="Xie M."/>
            <person name="Ni M."/>
            <person name="Xu X."/>
        </authorList>
    </citation>
    <scope>NUCLEOTIDE SEQUENCE [LARGE SCALE GENOMIC DNA]</scope>
    <source>
        <tissue evidence="3">Root</tissue>
    </source>
</reference>
<evidence type="ECO:0000313" key="3">
    <source>
        <dbReference type="EMBL" id="KHN00157.1"/>
    </source>
</evidence>
<feature type="compositionally biased region" description="Pro residues" evidence="1">
    <location>
        <begin position="21"/>
        <end position="30"/>
    </location>
</feature>
<sequence>MEAHRPASPPSIPRSSRPHAPRPTPMPMMTPPASLLAPKLTIWSPSAPIAASSSIHHLLSLLTLASLILLSYLLYVDGYYYYICQSPFILYGSSTLLVLARHWIYVTQDGIMGRYIVLY</sequence>
<feature type="transmembrane region" description="Helical" evidence="2">
    <location>
        <begin position="58"/>
        <end position="76"/>
    </location>
</feature>
<name>A0A0B2NXE1_GLYSO</name>